<dbReference type="RefSeq" id="WP_345302677.1">
    <property type="nucleotide sequence ID" value="NZ_BAABJE010000005.1"/>
</dbReference>
<comment type="caution">
    <text evidence="1">The sequence shown here is derived from an EMBL/GenBank/DDBJ whole genome shotgun (WGS) entry which is preliminary data.</text>
</comment>
<organism evidence="1 2">
    <name type="scientific">Lysobacter hankyongensis</name>
    <dbReference type="NCBI Taxonomy" id="1176535"/>
    <lineage>
        <taxon>Bacteria</taxon>
        <taxon>Pseudomonadati</taxon>
        <taxon>Pseudomonadota</taxon>
        <taxon>Gammaproteobacteria</taxon>
        <taxon>Lysobacterales</taxon>
        <taxon>Lysobacteraceae</taxon>
        <taxon>Lysobacter</taxon>
    </lineage>
</organism>
<protein>
    <recommendedName>
        <fullName evidence="3">DUF4124 domain-containing protein</fullName>
    </recommendedName>
</protein>
<dbReference type="Proteomes" id="UP001499959">
    <property type="component" value="Unassembled WGS sequence"/>
</dbReference>
<dbReference type="EMBL" id="BAABJE010000005">
    <property type="protein sequence ID" value="GAA4790602.1"/>
    <property type="molecule type" value="Genomic_DNA"/>
</dbReference>
<reference evidence="2" key="1">
    <citation type="journal article" date="2019" name="Int. J. Syst. Evol. Microbiol.">
        <title>The Global Catalogue of Microorganisms (GCM) 10K type strain sequencing project: providing services to taxonomists for standard genome sequencing and annotation.</title>
        <authorList>
            <consortium name="The Broad Institute Genomics Platform"/>
            <consortium name="The Broad Institute Genome Sequencing Center for Infectious Disease"/>
            <person name="Wu L."/>
            <person name="Ma J."/>
        </authorList>
    </citation>
    <scope>NUCLEOTIDE SEQUENCE [LARGE SCALE GENOMIC DNA]</scope>
    <source>
        <strain evidence="2">JCM 18204</strain>
    </source>
</reference>
<proteinExistence type="predicted"/>
<keyword evidence="2" id="KW-1185">Reference proteome</keyword>
<evidence type="ECO:0008006" key="3">
    <source>
        <dbReference type="Google" id="ProtNLM"/>
    </source>
</evidence>
<accession>A0ABP9B884</accession>
<sequence length="198" mass="21071">MLLLLAAWPSAVVVAQDGMTIYRCVDAAGAVTLQNDVPCPQGSTQTLRKVGALPTLPAPQVVAPPPRAVVPKPATAATAVASPVPPAPPTKRGPPPPLFQCRTWDGRDYLGDTETPPAACVQMETVGIDGSSTLAAGQACEMRRDACIPVPAEQLCAAWKKRMDEAEFRWKFGGSRNDDRKAEFERATRVYRDSTCAG</sequence>
<gene>
    <name evidence="1" type="ORF">GCM10023307_14900</name>
</gene>
<name>A0ABP9B884_9GAMM</name>
<evidence type="ECO:0000313" key="1">
    <source>
        <dbReference type="EMBL" id="GAA4790602.1"/>
    </source>
</evidence>
<evidence type="ECO:0000313" key="2">
    <source>
        <dbReference type="Proteomes" id="UP001499959"/>
    </source>
</evidence>